<dbReference type="EMBL" id="JAVLSJ010000001">
    <property type="protein sequence ID" value="MDR9846674.1"/>
    <property type="molecule type" value="Genomic_DNA"/>
</dbReference>
<proteinExistence type="predicted"/>
<keyword evidence="2" id="KW-1185">Reference proteome</keyword>
<protein>
    <recommendedName>
        <fullName evidence="3">DUF3077 domain-containing protein</fullName>
    </recommendedName>
</protein>
<dbReference type="Proteomes" id="UP001246576">
    <property type="component" value="Unassembled WGS sequence"/>
</dbReference>
<gene>
    <name evidence="1" type="ORF">RI048_00445</name>
</gene>
<evidence type="ECO:0008006" key="3">
    <source>
        <dbReference type="Google" id="ProtNLM"/>
    </source>
</evidence>
<organism evidence="1 2">
    <name type="scientific">Herbaspirillum huttiense subsp. lycopersici</name>
    <dbReference type="NCBI Taxonomy" id="3074428"/>
    <lineage>
        <taxon>Bacteria</taxon>
        <taxon>Pseudomonadati</taxon>
        <taxon>Pseudomonadota</taxon>
        <taxon>Betaproteobacteria</taxon>
        <taxon>Burkholderiales</taxon>
        <taxon>Oxalobacteraceae</taxon>
        <taxon>Herbaspirillum</taxon>
    </lineage>
</organism>
<name>A0ABU2EEW1_9BURK</name>
<evidence type="ECO:0000313" key="1">
    <source>
        <dbReference type="EMBL" id="MDR9846674.1"/>
    </source>
</evidence>
<evidence type="ECO:0000313" key="2">
    <source>
        <dbReference type="Proteomes" id="UP001246576"/>
    </source>
</evidence>
<reference evidence="1" key="1">
    <citation type="submission" date="2023-09" db="EMBL/GenBank/DDBJ databases">
        <title>Description of first Herbaspirillum huttiense subsp. nephrolepsisexaltata and Herbaspirillum huttiense subsp. lycopersicon.</title>
        <authorList>
            <person name="Poudel M."/>
            <person name="Sharma A."/>
            <person name="Goss E."/>
            <person name="Tapia J.H."/>
            <person name="Harmon C.M."/>
            <person name="Jones J.B."/>
        </authorList>
    </citation>
    <scope>NUCLEOTIDE SEQUENCE</scope>
    <source>
        <strain evidence="1">SE1</strain>
    </source>
</reference>
<sequence length="102" mass="11469">MPDTRHSEVSPVPLFQAFSWHNPEVPPSHNKKFFEYAHDVSNGVAILLSLIEFSESEKEDERPLLCEPDKGALMRLAITASRMLANVAEKQIDSANNAYSQQ</sequence>
<dbReference type="RefSeq" id="WP_209569011.1">
    <property type="nucleotide sequence ID" value="NZ_JAVLSJ010000001.1"/>
</dbReference>
<accession>A0ABU2EEW1</accession>
<comment type="caution">
    <text evidence="1">The sequence shown here is derived from an EMBL/GenBank/DDBJ whole genome shotgun (WGS) entry which is preliminary data.</text>
</comment>